<dbReference type="GO" id="GO:0030170">
    <property type="term" value="F:pyridoxal phosphate binding"/>
    <property type="evidence" value="ECO:0007669"/>
    <property type="project" value="InterPro"/>
</dbReference>
<keyword evidence="7 9" id="KW-0663">Pyridoxal phosphate</keyword>
<evidence type="ECO:0000256" key="5">
    <source>
        <dbReference type="ARBA" id="ARBA00022605"/>
    </source>
</evidence>
<dbReference type="SUPFAM" id="SSF53383">
    <property type="entry name" value="PLP-dependent transferases"/>
    <property type="match status" value="1"/>
</dbReference>
<comment type="caution">
    <text evidence="11">The sequence shown here is derived from an EMBL/GenBank/DDBJ whole genome shotgun (WGS) entry which is preliminary data.</text>
</comment>
<keyword evidence="6 9" id="KW-0808">Transferase</keyword>
<evidence type="ECO:0000313" key="11">
    <source>
        <dbReference type="EMBL" id="HDX32016.1"/>
    </source>
</evidence>
<dbReference type="EMBL" id="DSMG01000111">
    <property type="protein sequence ID" value="HDX32016.1"/>
    <property type="molecule type" value="Genomic_DNA"/>
</dbReference>
<sequence>MSTFDVQTLVRSELAALEAYTPIVPFEVLSERLGLPVDQIIKLDANENPYGPAPAVLEALAEYNFYHIYPDPQQTELRAALADYVGVPSEHILPSHGADEMLDYLCRIFLRPGDAIVDCPPTFGMYSFDAQLAGAEVIEIWRREDYSVDVEAVERAVLEWPAGRVKLLFLTSPNNPSGTWLPDEDLAQLLRLPVMVVLDEAYVEFADHPSRAGWTLRHNNLVVLRTFSKAAGIAGLRLGYGVCPAWLMETLWKFKQPYNVNVAATVAGLASLRNLDFLRATVEKLKAERRRLIALLETISYLAPQPSEANFVLCRVVDHNARVIKQALEQRGILVRYYNKPGLDNCIRISVGRPEQTDRLIEALREIDATPL</sequence>
<evidence type="ECO:0000256" key="9">
    <source>
        <dbReference type="HAMAP-Rule" id="MF_01023"/>
    </source>
</evidence>
<keyword evidence="4 9" id="KW-0032">Aminotransferase</keyword>
<dbReference type="GO" id="GO:0004400">
    <property type="term" value="F:histidinol-phosphate transaminase activity"/>
    <property type="evidence" value="ECO:0007669"/>
    <property type="project" value="UniProtKB-UniRule"/>
</dbReference>
<dbReference type="AlphaFoldDB" id="A0A7C1FHN2"/>
<dbReference type="Gene3D" id="3.90.1150.10">
    <property type="entry name" value="Aspartate Aminotransferase, domain 1"/>
    <property type="match status" value="1"/>
</dbReference>
<comment type="subunit">
    <text evidence="3 9">Homodimer.</text>
</comment>
<dbReference type="InterPro" id="IPR005861">
    <property type="entry name" value="HisP_aminotrans"/>
</dbReference>
<dbReference type="InterPro" id="IPR004839">
    <property type="entry name" value="Aminotransferase_I/II_large"/>
</dbReference>
<evidence type="ECO:0000256" key="8">
    <source>
        <dbReference type="ARBA" id="ARBA00023102"/>
    </source>
</evidence>
<accession>A0A7C1FHN2</accession>
<comment type="cofactor">
    <cofactor evidence="1 9">
        <name>pyridoxal 5'-phosphate</name>
        <dbReference type="ChEBI" id="CHEBI:597326"/>
    </cofactor>
</comment>
<proteinExistence type="inferred from homology"/>
<dbReference type="Pfam" id="PF00155">
    <property type="entry name" value="Aminotran_1_2"/>
    <property type="match status" value="1"/>
</dbReference>
<dbReference type="EC" id="2.6.1.9" evidence="9"/>
<keyword evidence="8 9" id="KW-0368">Histidine biosynthesis</keyword>
<evidence type="ECO:0000256" key="7">
    <source>
        <dbReference type="ARBA" id="ARBA00022898"/>
    </source>
</evidence>
<evidence type="ECO:0000256" key="6">
    <source>
        <dbReference type="ARBA" id="ARBA00022679"/>
    </source>
</evidence>
<dbReference type="InterPro" id="IPR015424">
    <property type="entry name" value="PyrdxlP-dep_Trfase"/>
</dbReference>
<feature type="domain" description="Aminotransferase class I/classII large" evidence="10">
    <location>
        <begin position="39"/>
        <end position="364"/>
    </location>
</feature>
<dbReference type="InterPro" id="IPR015421">
    <property type="entry name" value="PyrdxlP-dep_Trfase_major"/>
</dbReference>
<dbReference type="PANTHER" id="PTHR42885:SF2">
    <property type="entry name" value="HISTIDINOL-PHOSPHATE AMINOTRANSFERASE"/>
    <property type="match status" value="1"/>
</dbReference>
<dbReference type="HAMAP" id="MF_01023">
    <property type="entry name" value="HisC_aminotrans_2"/>
    <property type="match status" value="1"/>
</dbReference>
<organism evidence="11">
    <name type="scientific">Caldilinea aerophila</name>
    <dbReference type="NCBI Taxonomy" id="133453"/>
    <lineage>
        <taxon>Bacteria</taxon>
        <taxon>Bacillati</taxon>
        <taxon>Chloroflexota</taxon>
        <taxon>Caldilineae</taxon>
        <taxon>Caldilineales</taxon>
        <taxon>Caldilineaceae</taxon>
        <taxon>Caldilinea</taxon>
    </lineage>
</organism>
<comment type="pathway">
    <text evidence="9">Amino-acid biosynthesis; L-histidine biosynthesis; L-histidine from 5-phospho-alpha-D-ribose 1-diphosphate: step 7/9.</text>
</comment>
<dbReference type="NCBIfam" id="TIGR01141">
    <property type="entry name" value="hisC"/>
    <property type="match status" value="1"/>
</dbReference>
<evidence type="ECO:0000256" key="1">
    <source>
        <dbReference type="ARBA" id="ARBA00001933"/>
    </source>
</evidence>
<dbReference type="UniPathway" id="UPA00031">
    <property type="reaction ID" value="UER00012"/>
</dbReference>
<dbReference type="CDD" id="cd00609">
    <property type="entry name" value="AAT_like"/>
    <property type="match status" value="1"/>
</dbReference>
<comment type="catalytic activity">
    <reaction evidence="9">
        <text>L-histidinol phosphate + 2-oxoglutarate = 3-(imidazol-4-yl)-2-oxopropyl phosphate + L-glutamate</text>
        <dbReference type="Rhea" id="RHEA:23744"/>
        <dbReference type="ChEBI" id="CHEBI:16810"/>
        <dbReference type="ChEBI" id="CHEBI:29985"/>
        <dbReference type="ChEBI" id="CHEBI:57766"/>
        <dbReference type="ChEBI" id="CHEBI:57980"/>
        <dbReference type="EC" id="2.6.1.9"/>
    </reaction>
</comment>
<evidence type="ECO:0000256" key="3">
    <source>
        <dbReference type="ARBA" id="ARBA00011738"/>
    </source>
</evidence>
<feature type="modified residue" description="N6-(pyridoxal phosphate)lysine" evidence="9">
    <location>
        <position position="229"/>
    </location>
</feature>
<dbReference type="GO" id="GO:0000105">
    <property type="term" value="P:L-histidine biosynthetic process"/>
    <property type="evidence" value="ECO:0007669"/>
    <property type="project" value="UniProtKB-UniRule"/>
</dbReference>
<protein>
    <recommendedName>
        <fullName evidence="9">Histidinol-phosphate aminotransferase</fullName>
        <ecNumber evidence="9">2.6.1.9</ecNumber>
    </recommendedName>
    <alternativeName>
        <fullName evidence="9">Imidazole acetol-phosphate transaminase</fullName>
    </alternativeName>
</protein>
<keyword evidence="5 9" id="KW-0028">Amino-acid biosynthesis</keyword>
<reference evidence="11" key="1">
    <citation type="journal article" date="2020" name="mSystems">
        <title>Genome- and Community-Level Interaction Insights into Carbon Utilization and Element Cycling Functions of Hydrothermarchaeota in Hydrothermal Sediment.</title>
        <authorList>
            <person name="Zhou Z."/>
            <person name="Liu Y."/>
            <person name="Xu W."/>
            <person name="Pan J."/>
            <person name="Luo Z.H."/>
            <person name="Li M."/>
        </authorList>
    </citation>
    <scope>NUCLEOTIDE SEQUENCE [LARGE SCALE GENOMIC DNA]</scope>
    <source>
        <strain evidence="11">SpSt-289</strain>
    </source>
</reference>
<comment type="similarity">
    <text evidence="2 9">Belongs to the class-II pyridoxal-phosphate-dependent aminotransferase family. Histidinol-phosphate aminotransferase subfamily.</text>
</comment>
<dbReference type="Gene3D" id="3.40.640.10">
    <property type="entry name" value="Type I PLP-dependent aspartate aminotransferase-like (Major domain)"/>
    <property type="match status" value="1"/>
</dbReference>
<dbReference type="PANTHER" id="PTHR42885">
    <property type="entry name" value="HISTIDINOL-PHOSPHATE AMINOTRANSFERASE-RELATED"/>
    <property type="match status" value="1"/>
</dbReference>
<gene>
    <name evidence="9 11" type="primary">hisC</name>
    <name evidence="11" type="ORF">ENQ20_11080</name>
</gene>
<evidence type="ECO:0000256" key="4">
    <source>
        <dbReference type="ARBA" id="ARBA00022576"/>
    </source>
</evidence>
<dbReference type="InterPro" id="IPR015422">
    <property type="entry name" value="PyrdxlP-dep_Trfase_small"/>
</dbReference>
<evidence type="ECO:0000259" key="10">
    <source>
        <dbReference type="Pfam" id="PF00155"/>
    </source>
</evidence>
<evidence type="ECO:0000256" key="2">
    <source>
        <dbReference type="ARBA" id="ARBA00007970"/>
    </source>
</evidence>
<name>A0A7C1FHN2_9CHLR</name>